<organism evidence="1 2">
    <name type="scientific">Eretmocerus hayati</name>
    <dbReference type="NCBI Taxonomy" id="131215"/>
    <lineage>
        <taxon>Eukaryota</taxon>
        <taxon>Metazoa</taxon>
        <taxon>Ecdysozoa</taxon>
        <taxon>Arthropoda</taxon>
        <taxon>Hexapoda</taxon>
        <taxon>Insecta</taxon>
        <taxon>Pterygota</taxon>
        <taxon>Neoptera</taxon>
        <taxon>Endopterygota</taxon>
        <taxon>Hymenoptera</taxon>
        <taxon>Apocrita</taxon>
        <taxon>Proctotrupomorpha</taxon>
        <taxon>Chalcidoidea</taxon>
        <taxon>Aphelinidae</taxon>
        <taxon>Aphelininae</taxon>
        <taxon>Eretmocerus</taxon>
    </lineage>
</organism>
<proteinExistence type="predicted"/>
<accession>A0ACC2N413</accession>
<reference evidence="1" key="1">
    <citation type="submission" date="2023-04" db="EMBL/GenBank/DDBJ databases">
        <title>A chromosome-level genome assembly of the parasitoid wasp Eretmocerus hayati.</title>
        <authorList>
            <person name="Zhong Y."/>
            <person name="Liu S."/>
            <person name="Liu Y."/>
        </authorList>
    </citation>
    <scope>NUCLEOTIDE SEQUENCE</scope>
    <source>
        <strain evidence="1">ZJU_SS_LIU_2023</strain>
    </source>
</reference>
<dbReference type="Proteomes" id="UP001239111">
    <property type="component" value="Chromosome 4"/>
</dbReference>
<protein>
    <submittedName>
        <fullName evidence="1">Uncharacterized protein</fullName>
    </submittedName>
</protein>
<gene>
    <name evidence="1" type="ORF">QAD02_006729</name>
</gene>
<comment type="caution">
    <text evidence="1">The sequence shown here is derived from an EMBL/GenBank/DDBJ whole genome shotgun (WGS) entry which is preliminary data.</text>
</comment>
<dbReference type="EMBL" id="CM056744">
    <property type="protein sequence ID" value="KAJ8665067.1"/>
    <property type="molecule type" value="Genomic_DNA"/>
</dbReference>
<name>A0ACC2N413_9HYME</name>
<evidence type="ECO:0000313" key="1">
    <source>
        <dbReference type="EMBL" id="KAJ8665067.1"/>
    </source>
</evidence>
<evidence type="ECO:0000313" key="2">
    <source>
        <dbReference type="Proteomes" id="UP001239111"/>
    </source>
</evidence>
<sequence>MEERENQSTTTLTYGTRSRVHIDHEMLLGDENGKAQSSKNMFVNMESGLPSTSLSTRVIDGANASTSKECQIRRGSMSVSIIGDRLCIDGFIYTKTGSGGGGKIYWACVRYWKKNSPLRCWGRATTSDPASLSDKFIVYVGPSKSCHNHSPSEMELENARKKSEFECKISDYYLCDTDMMTPKIETAIASNSAYLSRQHHTENSLKSEGTKKSLKISSSVKIEQANGENKGNTAIAKVESITTRMIGSRLYINGYLYMKHTFDRKKAYWNCKKSSKRQGSCPSKAVTSIPSLGEQLLVHKGPNECEHNHPPCSKDVEEAEEQAKIEPNTKPNKLARKRNYNPTSNCRVTIESSLANRKSIQKCETDETVKVSESKSYPLAQLKEKKRMHRMDGEDAENVEENVAISKRKIKRSYKWQAANSATILPEYVNAQTTLDHPSTSQPLKNPLKAQNKAANLSSIVDQSGSTVKLIGRRLIVNGFVFNRNCRTGRTKIAWICKKYKERRQGAPRCPASALTSDPELGEFIVYDKPNLYRHNHPPSLEDVEEIERTASSNQDFSSNVPSHEDFCQEIEIENDTHGEFYPPPIQNLRGQHSFVPEQSIKSISNPLISDQGPVIKRRTKKLLGLADPQVYRSFLVNFSENPKFEMETVMAALDGTHRKEISRLRAYVIILENRGKIERDLAAMRNNPNVEICALGRIEDCDVDDTNVTLSDISNMNAHSSEIIAATVSSDQSMDINASQERSFPSGENNAQVIPFVTSTDVLTLHGHSIVKQEWIVSDDDGTPPNEENQIGNLQQYPVVTEGSVRSLASNTPDSLTLAYCQEKEHDAMAATTSHNIGTNPRHGTQIELSNHEEECQMLHPTVRKYQNGIIHSENESSQTQRPRENSVSPKESHQLLLNPFHGLSAFRSLTASCQHQSTSRHGRLKDKIWGSQVHQERHLKQKRVMQEMAISHKQGARSHDTRKRKYTRQIELDPLEASREQTELSYQDSHEEQFMCERRDGLPTHMKNEPDILDSMEDDEVCLNKRNEDHLVDYHHRAEDRTHRTSFGLCTSARVDWEGSDSISEICPSLLDLARIENEVRNSIKEHQISKTKIECLAKERRLVQDRLEKYQVIKETLSEDLEYTLTKDDEYLRQCESTKEKLMKAEAKYFEFAYERNPALQKSYIKSQLV</sequence>
<keyword evidence="2" id="KW-1185">Reference proteome</keyword>